<gene>
    <name evidence="3" type="ORF">SNE40_014365</name>
</gene>
<comment type="caution">
    <text evidence="3">The sequence shown here is derived from an EMBL/GenBank/DDBJ whole genome shotgun (WGS) entry which is preliminary data.</text>
</comment>
<feature type="domain" description="Inter-alpha-trypsin inhibitor heavy chain C-terminal" evidence="2">
    <location>
        <begin position="61"/>
        <end position="233"/>
    </location>
</feature>
<dbReference type="GO" id="GO:0004867">
    <property type="term" value="F:serine-type endopeptidase inhibitor activity"/>
    <property type="evidence" value="ECO:0007669"/>
    <property type="project" value="InterPro"/>
</dbReference>
<organism evidence="3 4">
    <name type="scientific">Patella caerulea</name>
    <name type="common">Rayed Mediterranean limpet</name>
    <dbReference type="NCBI Taxonomy" id="87958"/>
    <lineage>
        <taxon>Eukaryota</taxon>
        <taxon>Metazoa</taxon>
        <taxon>Spiralia</taxon>
        <taxon>Lophotrochozoa</taxon>
        <taxon>Mollusca</taxon>
        <taxon>Gastropoda</taxon>
        <taxon>Patellogastropoda</taxon>
        <taxon>Patelloidea</taxon>
        <taxon>Patellidae</taxon>
        <taxon>Patella</taxon>
    </lineage>
</organism>
<evidence type="ECO:0000313" key="4">
    <source>
        <dbReference type="Proteomes" id="UP001347796"/>
    </source>
</evidence>
<reference evidence="3 4" key="1">
    <citation type="submission" date="2024-01" db="EMBL/GenBank/DDBJ databases">
        <title>The genome of the rayed Mediterranean limpet Patella caerulea (Linnaeus, 1758).</title>
        <authorList>
            <person name="Anh-Thu Weber A."/>
            <person name="Halstead-Nussloch G."/>
        </authorList>
    </citation>
    <scope>NUCLEOTIDE SEQUENCE [LARGE SCALE GENOMIC DNA]</scope>
    <source>
        <strain evidence="3">AATW-2023a</strain>
        <tissue evidence="3">Whole specimen</tissue>
    </source>
</reference>
<dbReference type="GO" id="GO:0030212">
    <property type="term" value="P:hyaluronan metabolic process"/>
    <property type="evidence" value="ECO:0007669"/>
    <property type="project" value="InterPro"/>
</dbReference>
<proteinExistence type="predicted"/>
<dbReference type="PANTHER" id="PTHR10338:SF108">
    <property type="entry name" value="INTER-ALPHA-TRYPSIN INHIBITOR HEAVY CHAIN H4-LIKE PROTEIN"/>
    <property type="match status" value="1"/>
</dbReference>
<feature type="chain" id="PRO_5043029132" description="Inter-alpha-trypsin inhibitor heavy chain C-terminal domain-containing protein" evidence="1">
    <location>
        <begin position="19"/>
        <end position="262"/>
    </location>
</feature>
<dbReference type="AlphaFoldDB" id="A0AAN8PSX6"/>
<evidence type="ECO:0000256" key="1">
    <source>
        <dbReference type="SAM" id="SignalP"/>
    </source>
</evidence>
<sequence>MVCLLAYIVYVISHQVYSQHTQAVDGDPEFIVSVEGLHKSLCFKVEGQDGEVIRLVQDDHTGIRVNARLFMVNESKNTYISTVSIIRKNIVIIVKPQTVMVNREIFVWGNMTAFLIRGHRVVLDENFLAVTFRRINVTAIVRRHMIPSVDETDELSYLGFYISDGRGFSQYTHGLLGQFLYKRVSIDNLRYRNGRAKARLNVVSPLKPIARRAVATLGESVNRALNVTSPCWMLRKNGRGVVDGQYRHYVVENMRDLRLLEF</sequence>
<keyword evidence="1" id="KW-0732">Signal</keyword>
<dbReference type="PANTHER" id="PTHR10338">
    <property type="entry name" value="INTER-ALPHA-TRYPSIN INHIBITOR HEAVY CHAIN FAMILY MEMBER"/>
    <property type="match status" value="1"/>
</dbReference>
<dbReference type="Proteomes" id="UP001347796">
    <property type="component" value="Unassembled WGS sequence"/>
</dbReference>
<feature type="signal peptide" evidence="1">
    <location>
        <begin position="1"/>
        <end position="18"/>
    </location>
</feature>
<keyword evidence="4" id="KW-1185">Reference proteome</keyword>
<dbReference type="Pfam" id="PF06668">
    <property type="entry name" value="ITI_HC_C"/>
    <property type="match status" value="1"/>
</dbReference>
<evidence type="ECO:0000313" key="3">
    <source>
        <dbReference type="EMBL" id="KAK6175995.1"/>
    </source>
</evidence>
<name>A0AAN8PSX6_PATCE</name>
<dbReference type="InterPro" id="IPR010600">
    <property type="entry name" value="ITI_HC_C"/>
</dbReference>
<protein>
    <recommendedName>
        <fullName evidence="2">Inter-alpha-trypsin inhibitor heavy chain C-terminal domain-containing protein</fullName>
    </recommendedName>
</protein>
<accession>A0AAN8PSX6</accession>
<dbReference type="InterPro" id="IPR050934">
    <property type="entry name" value="ITIH"/>
</dbReference>
<evidence type="ECO:0000259" key="2">
    <source>
        <dbReference type="Pfam" id="PF06668"/>
    </source>
</evidence>
<dbReference type="EMBL" id="JAZGQO010000010">
    <property type="protein sequence ID" value="KAK6175995.1"/>
    <property type="molecule type" value="Genomic_DNA"/>
</dbReference>